<evidence type="ECO:0000313" key="2">
    <source>
        <dbReference type="Proteomes" id="UP000839052"/>
    </source>
</evidence>
<evidence type="ECO:0000313" key="1">
    <source>
        <dbReference type="EMBL" id="CAG9933187.1"/>
    </source>
</evidence>
<accession>A0ABN8ARX2</accession>
<dbReference type="EMBL" id="OU912926">
    <property type="protein sequence ID" value="CAG9933187.1"/>
    <property type="molecule type" value="Genomic_DNA"/>
</dbReference>
<proteinExistence type="predicted"/>
<reference evidence="1 2" key="1">
    <citation type="submission" date="2021-10" db="EMBL/GenBank/DDBJ databases">
        <authorList>
            <person name="Koch H."/>
        </authorList>
    </citation>
    <scope>NUCLEOTIDE SEQUENCE [LARGE SCALE GENOMIC DNA]</scope>
    <source>
        <strain evidence="1">6680</strain>
    </source>
</reference>
<dbReference type="Proteomes" id="UP000839052">
    <property type="component" value="Chromosome"/>
</dbReference>
<keyword evidence="2" id="KW-1185">Reference proteome</keyword>
<dbReference type="RefSeq" id="WP_239797007.1">
    <property type="nucleotide sequence ID" value="NZ_OU912926.1"/>
</dbReference>
<organism evidence="1 2">
    <name type="scientific">Candidatus Nitrotoga arctica</name>
    <dbReference type="NCBI Taxonomy" id="453162"/>
    <lineage>
        <taxon>Bacteria</taxon>
        <taxon>Pseudomonadati</taxon>
        <taxon>Pseudomonadota</taxon>
        <taxon>Betaproteobacteria</taxon>
        <taxon>Nitrosomonadales</taxon>
        <taxon>Gallionellaceae</taxon>
        <taxon>Candidatus Nitrotoga</taxon>
    </lineage>
</organism>
<protein>
    <submittedName>
        <fullName evidence="1">Uncharacterized protein</fullName>
    </submittedName>
</protein>
<gene>
    <name evidence="1" type="ORF">NTG6680_1938</name>
</gene>
<name>A0ABN8ARX2_9PROT</name>
<sequence>MAKQEYSRALSRECAFFYVDGIPTKGAWLELDDVDSWDKVRDELSQQRLHL</sequence>